<organism evidence="3 5">
    <name type="scientific">Bursaphelenchus xylophilus</name>
    <name type="common">Pinewood nematode worm</name>
    <name type="synonym">Aphelenchoides xylophilus</name>
    <dbReference type="NCBI Taxonomy" id="6326"/>
    <lineage>
        <taxon>Eukaryota</taxon>
        <taxon>Metazoa</taxon>
        <taxon>Ecdysozoa</taxon>
        <taxon>Nematoda</taxon>
        <taxon>Chromadorea</taxon>
        <taxon>Rhabditida</taxon>
        <taxon>Tylenchina</taxon>
        <taxon>Tylenchomorpha</taxon>
        <taxon>Aphelenchoidea</taxon>
        <taxon>Aphelenchoididae</taxon>
        <taxon>Bursaphelenchus</taxon>
    </lineage>
</organism>
<dbReference type="Proteomes" id="UP000095284">
    <property type="component" value="Unplaced"/>
</dbReference>
<dbReference type="WBParaSite" id="BXY_0720200.1">
    <property type="protein sequence ID" value="BXY_0720200.1"/>
    <property type="gene ID" value="BXY_0720200"/>
</dbReference>
<evidence type="ECO:0000313" key="5">
    <source>
        <dbReference type="WBParaSite" id="BXY_0720200.1"/>
    </source>
</evidence>
<proteinExistence type="predicted"/>
<accession>A0A1I7S2H3</accession>
<evidence type="ECO:0000256" key="1">
    <source>
        <dbReference type="SAM" id="MobiDB-lite"/>
    </source>
</evidence>
<evidence type="ECO:0000313" key="2">
    <source>
        <dbReference type="EMBL" id="CAD5225427.1"/>
    </source>
</evidence>
<dbReference type="Pfam" id="PF05032">
    <property type="entry name" value="Spo12"/>
    <property type="match status" value="1"/>
</dbReference>
<gene>
    <name evidence="2" type="ORF">BXYJ_LOCUS8539</name>
</gene>
<feature type="compositionally biased region" description="Basic and acidic residues" evidence="1">
    <location>
        <begin position="17"/>
        <end position="28"/>
    </location>
</feature>
<evidence type="ECO:0000313" key="3">
    <source>
        <dbReference type="Proteomes" id="UP000095284"/>
    </source>
</evidence>
<feature type="region of interest" description="Disordered" evidence="1">
    <location>
        <begin position="1"/>
        <end position="60"/>
    </location>
</feature>
<dbReference type="Proteomes" id="UP000659654">
    <property type="component" value="Unassembled WGS sequence"/>
</dbReference>
<protein>
    <submittedName>
        <fullName evidence="2">(pine wood nematode) hypothetical protein</fullName>
    </submittedName>
</protein>
<dbReference type="InterPro" id="IPR007727">
    <property type="entry name" value="Spo12"/>
</dbReference>
<evidence type="ECO:0000313" key="4">
    <source>
        <dbReference type="Proteomes" id="UP000659654"/>
    </source>
</evidence>
<feature type="region of interest" description="Disordered" evidence="1">
    <location>
        <begin position="94"/>
        <end position="157"/>
    </location>
</feature>
<dbReference type="AlphaFoldDB" id="A0A1I7S2H3"/>
<dbReference type="OrthoDB" id="5875626at2759"/>
<dbReference type="Proteomes" id="UP000582659">
    <property type="component" value="Unassembled WGS sequence"/>
</dbReference>
<feature type="compositionally biased region" description="Polar residues" evidence="1">
    <location>
        <begin position="147"/>
        <end position="157"/>
    </location>
</feature>
<dbReference type="EMBL" id="CAJFDI010000004">
    <property type="protein sequence ID" value="CAD5225427.1"/>
    <property type="molecule type" value="Genomic_DNA"/>
</dbReference>
<dbReference type="EMBL" id="CAJFCV020000004">
    <property type="protein sequence ID" value="CAG9114546.1"/>
    <property type="molecule type" value="Genomic_DNA"/>
</dbReference>
<keyword evidence="4" id="KW-1185">Reference proteome</keyword>
<name>A0A1I7S2H3_BURXY</name>
<reference evidence="5" key="1">
    <citation type="submission" date="2016-11" db="UniProtKB">
        <authorList>
            <consortium name="WormBaseParasite"/>
        </authorList>
    </citation>
    <scope>IDENTIFICATION</scope>
</reference>
<feature type="compositionally biased region" description="Basic and acidic residues" evidence="1">
    <location>
        <begin position="113"/>
        <end position="130"/>
    </location>
</feature>
<reference evidence="2" key="2">
    <citation type="submission" date="2020-09" db="EMBL/GenBank/DDBJ databases">
        <authorList>
            <person name="Kikuchi T."/>
        </authorList>
    </citation>
    <scope>NUCLEOTIDE SEQUENCE</scope>
    <source>
        <strain evidence="2">Ka4C1</strain>
    </source>
</reference>
<feature type="compositionally biased region" description="Acidic residues" evidence="1">
    <location>
        <begin position="131"/>
        <end position="146"/>
    </location>
</feature>
<sequence length="157" mass="17625">MTSETSKEYLTVESIDEDSKQREHHLIGLDETTETLLSTDTDAVKPKTPIRKTSLENNKATPAIQRLHKTLNQINVHSPSDNIMSPCSQKLNSNLAYRKSHGSQPSAILKRRYQNEVKARTLDFGGKSDTEEGEDKEISESSEDQQENVSHNEGNSE</sequence>